<dbReference type="SMART" id="SM00409">
    <property type="entry name" value="IG"/>
    <property type="match status" value="2"/>
</dbReference>
<organism evidence="11 12">
    <name type="scientific">Cardiocondyla obscurior</name>
    <dbReference type="NCBI Taxonomy" id="286306"/>
    <lineage>
        <taxon>Eukaryota</taxon>
        <taxon>Metazoa</taxon>
        <taxon>Ecdysozoa</taxon>
        <taxon>Arthropoda</taxon>
        <taxon>Hexapoda</taxon>
        <taxon>Insecta</taxon>
        <taxon>Pterygota</taxon>
        <taxon>Neoptera</taxon>
        <taxon>Endopterygota</taxon>
        <taxon>Hymenoptera</taxon>
        <taxon>Apocrita</taxon>
        <taxon>Aculeata</taxon>
        <taxon>Formicoidea</taxon>
        <taxon>Formicidae</taxon>
        <taxon>Myrmicinae</taxon>
        <taxon>Cardiocondyla</taxon>
    </lineage>
</organism>
<evidence type="ECO:0000256" key="5">
    <source>
        <dbReference type="ARBA" id="ARBA00022989"/>
    </source>
</evidence>
<keyword evidence="6 8" id="KW-0472">Membrane</keyword>
<evidence type="ECO:0000256" key="4">
    <source>
        <dbReference type="ARBA" id="ARBA00022729"/>
    </source>
</evidence>
<dbReference type="InterPro" id="IPR013783">
    <property type="entry name" value="Ig-like_fold"/>
</dbReference>
<gene>
    <name evidence="11" type="ORF">PUN28_010494</name>
</gene>
<dbReference type="InterPro" id="IPR003599">
    <property type="entry name" value="Ig_sub"/>
</dbReference>
<dbReference type="InterPro" id="IPR007110">
    <property type="entry name" value="Ig-like_dom"/>
</dbReference>
<dbReference type="InterPro" id="IPR036179">
    <property type="entry name" value="Ig-like_dom_sf"/>
</dbReference>
<feature type="chain" id="PRO_5043441738" description="Ig-like domain-containing protein" evidence="9">
    <location>
        <begin position="20"/>
        <end position="492"/>
    </location>
</feature>
<evidence type="ECO:0000256" key="6">
    <source>
        <dbReference type="ARBA" id="ARBA00023136"/>
    </source>
</evidence>
<evidence type="ECO:0000256" key="2">
    <source>
        <dbReference type="ARBA" id="ARBA00008727"/>
    </source>
</evidence>
<feature type="transmembrane region" description="Helical" evidence="8">
    <location>
        <begin position="464"/>
        <end position="483"/>
    </location>
</feature>
<dbReference type="InterPro" id="IPR039311">
    <property type="entry name" value="FAM187A/B"/>
</dbReference>
<dbReference type="GO" id="GO:0016020">
    <property type="term" value="C:membrane"/>
    <property type="evidence" value="ECO:0007669"/>
    <property type="project" value="UniProtKB-SubCell"/>
</dbReference>
<dbReference type="AlphaFoldDB" id="A0AAW2FIX4"/>
<keyword evidence="5 8" id="KW-1133">Transmembrane helix</keyword>
<evidence type="ECO:0000256" key="8">
    <source>
        <dbReference type="SAM" id="Phobius"/>
    </source>
</evidence>
<dbReference type="Gene3D" id="2.60.40.10">
    <property type="entry name" value="Immunoglobulins"/>
    <property type="match status" value="1"/>
</dbReference>
<comment type="similarity">
    <text evidence="2">Belongs to the FAM187 family.</text>
</comment>
<dbReference type="SUPFAM" id="SSF48726">
    <property type="entry name" value="Immunoglobulin"/>
    <property type="match status" value="1"/>
</dbReference>
<evidence type="ECO:0000313" key="11">
    <source>
        <dbReference type="EMBL" id="KAL0114964.1"/>
    </source>
</evidence>
<dbReference type="SMART" id="SM00408">
    <property type="entry name" value="IGc2"/>
    <property type="match status" value="1"/>
</dbReference>
<proteinExistence type="inferred from homology"/>
<evidence type="ECO:0000313" key="12">
    <source>
        <dbReference type="Proteomes" id="UP001430953"/>
    </source>
</evidence>
<dbReference type="Proteomes" id="UP001430953">
    <property type="component" value="Unassembled WGS sequence"/>
</dbReference>
<keyword evidence="3 8" id="KW-0812">Transmembrane</keyword>
<accession>A0AAW2FIX4</accession>
<dbReference type="EMBL" id="JADYXP020000010">
    <property type="protein sequence ID" value="KAL0114964.1"/>
    <property type="molecule type" value="Genomic_DNA"/>
</dbReference>
<name>A0AAW2FIX4_9HYME</name>
<evidence type="ECO:0000256" key="7">
    <source>
        <dbReference type="ARBA" id="ARBA00023180"/>
    </source>
</evidence>
<dbReference type="Pfam" id="PF13927">
    <property type="entry name" value="Ig_3"/>
    <property type="match status" value="1"/>
</dbReference>
<evidence type="ECO:0000256" key="1">
    <source>
        <dbReference type="ARBA" id="ARBA00004479"/>
    </source>
</evidence>
<evidence type="ECO:0000256" key="3">
    <source>
        <dbReference type="ARBA" id="ARBA00022692"/>
    </source>
</evidence>
<feature type="domain" description="Ig-like" evidence="10">
    <location>
        <begin position="359"/>
        <end position="437"/>
    </location>
</feature>
<protein>
    <recommendedName>
        <fullName evidence="10">Ig-like domain-containing protein</fullName>
    </recommendedName>
</protein>
<keyword evidence="12" id="KW-1185">Reference proteome</keyword>
<keyword evidence="7" id="KW-0325">Glycoprotein</keyword>
<dbReference type="InterPro" id="IPR003598">
    <property type="entry name" value="Ig_sub2"/>
</dbReference>
<feature type="domain" description="Ig-like" evidence="10">
    <location>
        <begin position="77"/>
        <end position="169"/>
    </location>
</feature>
<comment type="caution">
    <text evidence="11">The sequence shown here is derived from an EMBL/GenBank/DDBJ whole genome shotgun (WGS) entry which is preliminary data.</text>
</comment>
<dbReference type="PROSITE" id="PS50835">
    <property type="entry name" value="IG_LIKE"/>
    <property type="match status" value="2"/>
</dbReference>
<keyword evidence="4 9" id="KW-0732">Signal</keyword>
<dbReference type="PANTHER" id="PTHR32178">
    <property type="entry name" value="FAM187"/>
    <property type="match status" value="1"/>
</dbReference>
<evidence type="ECO:0000259" key="10">
    <source>
        <dbReference type="PROSITE" id="PS50835"/>
    </source>
</evidence>
<evidence type="ECO:0000256" key="9">
    <source>
        <dbReference type="SAM" id="SignalP"/>
    </source>
</evidence>
<dbReference type="PANTHER" id="PTHR32178:SF6">
    <property type="entry name" value="IG-LIKE DOMAIN-CONTAINING PROTEIN"/>
    <property type="match status" value="1"/>
</dbReference>
<reference evidence="11 12" key="1">
    <citation type="submission" date="2023-03" db="EMBL/GenBank/DDBJ databases">
        <title>High recombination rates correlate with genetic variation in Cardiocondyla obscurior ants.</title>
        <authorList>
            <person name="Errbii M."/>
        </authorList>
    </citation>
    <scope>NUCLEOTIDE SEQUENCE [LARGE SCALE GENOMIC DNA]</scope>
    <source>
        <strain evidence="11">Alpha-2009</strain>
        <tissue evidence="11">Whole body</tissue>
    </source>
</reference>
<feature type="signal peptide" evidence="9">
    <location>
        <begin position="1"/>
        <end position="19"/>
    </location>
</feature>
<comment type="subcellular location">
    <subcellularLocation>
        <location evidence="1">Membrane</location>
        <topology evidence="1">Single-pass type I membrane protein</topology>
    </subcellularLocation>
</comment>
<sequence>MKICAVTFVICYLNGISLALQWPNLLNENKLLKINKISNVKRDDEILNSNKYEYPRSNKSLKYINELQWLKYYNCLEEIYADVWHGRVIYPSALTALEGTSVTLKCQICISPMETHGTPLIKWYFNNSKSCGIKKILQYTDHVINSPDNRNIIIYSVKLEQAGIYWCEVGDTIGSIYYLYVDNDFETVTIHPNKATLVEYIPEYKVKIYTSWTTWSPCSTCDVVGIKLRYGYCTVSLIEMPEHEYLNNLITINKLQHRKRDDEWNQEHKNTKMTNTTLNVQLQMALMLFKNKLPCISSLLPEQVRLIPVIKKKKTAIMRRYCKKKCQKNIIFEVRDEKGNVLESANNSAGIYSMIQGMPELLPSIARNVLYEKYDTRFKLVCPGNLNADIPIIWRINHKVIIPSHIRSQSNGRIHVNPQMQILFESLKFEDANIYSCWQNDQVAGIVKLNVIGETEFKLNHRTILVGASVIISVVATMFWKAFKGRTRYTIH</sequence>